<dbReference type="GO" id="GO:0016037">
    <property type="term" value="P:light absorption"/>
    <property type="evidence" value="ECO:0007669"/>
    <property type="project" value="UniProtKB-UniRule"/>
</dbReference>
<feature type="domain" description="OCP N-terminal" evidence="2">
    <location>
        <begin position="16"/>
        <end position="166"/>
    </location>
</feature>
<evidence type="ECO:0000256" key="1">
    <source>
        <dbReference type="PROSITE-ProRule" id="PRU01109"/>
    </source>
</evidence>
<accession>A0A2T1E2P8</accession>
<keyword evidence="1" id="KW-0157">Chromophore</keyword>
<keyword evidence="1" id="KW-0605">Phycobilisome</keyword>
<dbReference type="EMBL" id="PVWK01000098">
    <property type="protein sequence ID" value="PSB27005.1"/>
    <property type="molecule type" value="Genomic_DNA"/>
</dbReference>
<comment type="caution">
    <text evidence="3">The sequence shown here is derived from an EMBL/GenBank/DDBJ whole genome shotgun (WGS) entry which is preliminary data.</text>
</comment>
<dbReference type="Gene3D" id="1.10.2090.10">
    <property type="entry name" value="Orange carotenoid-binding protein, N-terminal domain"/>
    <property type="match status" value="1"/>
</dbReference>
<gene>
    <name evidence="3" type="ORF">C7B82_17770</name>
</gene>
<keyword evidence="1" id="KW-0042">Antenna complex</keyword>
<dbReference type="PROSITE" id="PS51773">
    <property type="entry name" value="OCP_N"/>
    <property type="match status" value="1"/>
</dbReference>
<dbReference type="Proteomes" id="UP000239576">
    <property type="component" value="Unassembled WGS sequence"/>
</dbReference>
<keyword evidence="1" id="KW-0793">Thylakoid</keyword>
<dbReference type="Pfam" id="PF09150">
    <property type="entry name" value="Carot_N"/>
    <property type="match status" value="1"/>
</dbReference>
<dbReference type="InterPro" id="IPR036917">
    <property type="entry name" value="Orange_carotenoid-bd_N_sf"/>
</dbReference>
<organism evidence="3 4">
    <name type="scientific">Stenomitos frigidus ULC18</name>
    <dbReference type="NCBI Taxonomy" id="2107698"/>
    <lineage>
        <taxon>Bacteria</taxon>
        <taxon>Bacillati</taxon>
        <taxon>Cyanobacteriota</taxon>
        <taxon>Cyanophyceae</taxon>
        <taxon>Leptolyngbyales</taxon>
        <taxon>Leptolyngbyaceae</taxon>
        <taxon>Stenomitos</taxon>
    </lineage>
</organism>
<comment type="similarity">
    <text evidence="1">Belongs to the orange carotenoid-binding protein family.</text>
</comment>
<evidence type="ECO:0000259" key="2">
    <source>
        <dbReference type="PROSITE" id="PS51773"/>
    </source>
</evidence>
<dbReference type="InterPro" id="IPR015233">
    <property type="entry name" value="Orange_carotenoid-bd_N"/>
</dbReference>
<evidence type="ECO:0000313" key="3">
    <source>
        <dbReference type="EMBL" id="PSB27005.1"/>
    </source>
</evidence>
<reference evidence="3 4" key="2">
    <citation type="submission" date="2018-03" db="EMBL/GenBank/DDBJ databases">
        <title>The ancient ancestry and fast evolution of plastids.</title>
        <authorList>
            <person name="Moore K.R."/>
            <person name="Magnabosco C."/>
            <person name="Momper L."/>
            <person name="Gold D.A."/>
            <person name="Bosak T."/>
            <person name="Fournier G.P."/>
        </authorList>
    </citation>
    <scope>NUCLEOTIDE SEQUENCE [LARGE SCALE GENOMIC DNA]</scope>
    <source>
        <strain evidence="3 4">ULC18</strain>
    </source>
</reference>
<reference evidence="4" key="1">
    <citation type="submission" date="2018-02" db="EMBL/GenBank/DDBJ databases">
        <authorList>
            <person name="Moore K."/>
            <person name="Momper L."/>
        </authorList>
    </citation>
    <scope>NUCLEOTIDE SEQUENCE [LARGE SCALE GENOMIC DNA]</scope>
    <source>
        <strain evidence="4">ULC18</strain>
    </source>
</reference>
<dbReference type="GO" id="GO:0030089">
    <property type="term" value="C:phycobilisome"/>
    <property type="evidence" value="ECO:0007669"/>
    <property type="project" value="UniProtKB-UniRule"/>
</dbReference>
<proteinExistence type="inferred from homology"/>
<dbReference type="RefSeq" id="WP_106257624.1">
    <property type="nucleotide sequence ID" value="NZ_CAWNSW010000133.1"/>
</dbReference>
<protein>
    <submittedName>
        <fullName evidence="3">Orange carotenoid protein</fullName>
    </submittedName>
</protein>
<dbReference type="OrthoDB" id="511607at2"/>
<keyword evidence="1" id="KW-0472">Membrane</keyword>
<name>A0A2T1E2P8_9CYAN</name>
<keyword evidence="4" id="KW-1185">Reference proteome</keyword>
<dbReference type="GO" id="GO:0031404">
    <property type="term" value="F:chloride ion binding"/>
    <property type="evidence" value="ECO:0007669"/>
    <property type="project" value="InterPro"/>
</dbReference>
<sequence>MSQSASQSVPSTDYLSEKTQTTLDAFSQLGTDAKLALLYLIYQKMGDSITPAAPTATDPELAPLLMEDFYRLPHEKQLDAMRDIVNGADTDYAHAYGALKENNQLMVWFAWAQAMGKTVIGLPAGYQAEQAVTKALGQIEGLAFEAQISLLREIVSRMGYSNIKPIPTQAETGKTASL</sequence>
<dbReference type="AlphaFoldDB" id="A0A2T1E2P8"/>
<evidence type="ECO:0000313" key="4">
    <source>
        <dbReference type="Proteomes" id="UP000239576"/>
    </source>
</evidence>
<dbReference type="SUPFAM" id="SSF81930">
    <property type="entry name" value="Orange carotenoid protein, N-terminal domain"/>
    <property type="match status" value="1"/>
</dbReference>